<dbReference type="AlphaFoldDB" id="A0A239KTH5"/>
<gene>
    <name evidence="2" type="ORF">SAMN06295955_11665</name>
</gene>
<keyword evidence="1" id="KW-1133">Transmembrane helix</keyword>
<dbReference type="EMBL" id="FZPA01000016">
    <property type="protein sequence ID" value="SNT21656.1"/>
    <property type="molecule type" value="Genomic_DNA"/>
</dbReference>
<keyword evidence="1" id="KW-0472">Membrane</keyword>
<keyword evidence="1" id="KW-0812">Transmembrane</keyword>
<protein>
    <submittedName>
        <fullName evidence="2">Uncharacterized protein</fullName>
    </submittedName>
</protein>
<organism evidence="2 3">
    <name type="scientific">Sphingopyxis indica</name>
    <dbReference type="NCBI Taxonomy" id="436663"/>
    <lineage>
        <taxon>Bacteria</taxon>
        <taxon>Pseudomonadati</taxon>
        <taxon>Pseudomonadota</taxon>
        <taxon>Alphaproteobacteria</taxon>
        <taxon>Sphingomonadales</taxon>
        <taxon>Sphingomonadaceae</taxon>
        <taxon>Sphingopyxis</taxon>
    </lineage>
</organism>
<reference evidence="2 3" key="1">
    <citation type="submission" date="2017-06" db="EMBL/GenBank/DDBJ databases">
        <authorList>
            <person name="Kim H.J."/>
            <person name="Triplett B.A."/>
        </authorList>
    </citation>
    <scope>NUCLEOTIDE SEQUENCE [LARGE SCALE GENOMIC DNA]</scope>
    <source>
        <strain evidence="2 3">DS15</strain>
    </source>
</reference>
<dbReference type="RefSeq" id="WP_170935624.1">
    <property type="nucleotide sequence ID" value="NZ_CP076394.1"/>
</dbReference>
<accession>A0A239KTH5</accession>
<name>A0A239KTH5_9SPHN</name>
<feature type="transmembrane region" description="Helical" evidence="1">
    <location>
        <begin position="32"/>
        <end position="51"/>
    </location>
</feature>
<keyword evidence="3" id="KW-1185">Reference proteome</keyword>
<evidence type="ECO:0000256" key="1">
    <source>
        <dbReference type="SAM" id="Phobius"/>
    </source>
</evidence>
<evidence type="ECO:0000313" key="3">
    <source>
        <dbReference type="Proteomes" id="UP000198339"/>
    </source>
</evidence>
<dbReference type="Proteomes" id="UP000198339">
    <property type="component" value="Unassembled WGS sequence"/>
</dbReference>
<evidence type="ECO:0000313" key="2">
    <source>
        <dbReference type="EMBL" id="SNT21656.1"/>
    </source>
</evidence>
<sequence length="54" mass="5759">MGDLLLSIVMLGALALLGGAVLVFRNGDRRRALLMLIAALVLFANVAIWLVPVK</sequence>
<feature type="transmembrane region" description="Helical" evidence="1">
    <location>
        <begin position="6"/>
        <end position="25"/>
    </location>
</feature>
<proteinExistence type="predicted"/>